<reference evidence="1" key="2">
    <citation type="journal article" date="2019" name="Genome Biol. Evol.">
        <title>Day and night: Metabolic profiles and evolutionary relationships of six axenic non-marine cyanobacteria.</title>
        <authorList>
            <person name="Will S.E."/>
            <person name="Henke P."/>
            <person name="Boedeker C."/>
            <person name="Huang S."/>
            <person name="Brinkmann H."/>
            <person name="Rohde M."/>
            <person name="Jarek M."/>
            <person name="Friedl T."/>
            <person name="Seufert S."/>
            <person name="Schumacher M."/>
            <person name="Overmann J."/>
            <person name="Neumann-Schaal M."/>
            <person name="Petersen J."/>
        </authorList>
    </citation>
    <scope>NUCLEOTIDE SEQUENCE [LARGE SCALE GENOMIC DNA]</scope>
    <source>
        <strain evidence="1">PCC 7102</strain>
    </source>
</reference>
<dbReference type="AlphaFoldDB" id="A0A3S1DBE5"/>
<protein>
    <submittedName>
        <fullName evidence="1">Uncharacterized protein</fullName>
    </submittedName>
</protein>
<organism evidence="1 2">
    <name type="scientific">Dulcicalothrix desertica PCC 7102</name>
    <dbReference type="NCBI Taxonomy" id="232991"/>
    <lineage>
        <taxon>Bacteria</taxon>
        <taxon>Bacillati</taxon>
        <taxon>Cyanobacteriota</taxon>
        <taxon>Cyanophyceae</taxon>
        <taxon>Nostocales</taxon>
        <taxon>Calotrichaceae</taxon>
        <taxon>Dulcicalothrix</taxon>
    </lineage>
</organism>
<accession>A0A3S1DBE5</accession>
<comment type="caution">
    <text evidence="1">The sequence shown here is derived from an EMBL/GenBank/DDBJ whole genome shotgun (WGS) entry which is preliminary data.</text>
</comment>
<proteinExistence type="predicted"/>
<keyword evidence="2" id="KW-1185">Reference proteome</keyword>
<reference evidence="1" key="1">
    <citation type="submission" date="2018-12" db="EMBL/GenBank/DDBJ databases">
        <authorList>
            <person name="Will S."/>
            <person name="Neumann-Schaal M."/>
            <person name="Henke P."/>
        </authorList>
    </citation>
    <scope>NUCLEOTIDE SEQUENCE</scope>
    <source>
        <strain evidence="1">PCC 7102</strain>
    </source>
</reference>
<gene>
    <name evidence="1" type="ORF">DSM106972_030570</name>
</gene>
<dbReference type="EMBL" id="RSCL01000006">
    <property type="protein sequence ID" value="RUT06800.1"/>
    <property type="molecule type" value="Genomic_DNA"/>
</dbReference>
<sequence>MTDQQLASNYPISSLTVSELESLITKIVQKVIREENSREKLGEEVVQFDISDSYDANQQPRPYGQWRGQVHMSNDFDVLPESIAAAFAGEME</sequence>
<evidence type="ECO:0000313" key="2">
    <source>
        <dbReference type="Proteomes" id="UP000271624"/>
    </source>
</evidence>
<dbReference type="OrthoDB" id="9800503at2"/>
<dbReference type="RefSeq" id="WP_127081556.1">
    <property type="nucleotide sequence ID" value="NZ_RSCL01000006.1"/>
</dbReference>
<name>A0A3S1DBE5_9CYAN</name>
<dbReference type="Proteomes" id="UP000271624">
    <property type="component" value="Unassembled WGS sequence"/>
</dbReference>
<evidence type="ECO:0000313" key="1">
    <source>
        <dbReference type="EMBL" id="RUT06800.1"/>
    </source>
</evidence>